<sequence length="63" mass="7274">MKYSAIRNNKKCYKDKSWVLPVLITHSPTLATSSLRQEHAHVWMSKEDPYGIPEHKASNILHS</sequence>
<dbReference type="EMBL" id="KV878236">
    <property type="protein sequence ID" value="OJZ92340.1"/>
    <property type="molecule type" value="Genomic_DNA"/>
</dbReference>
<dbReference type="VEuPathDB" id="FungiDB:ASPFODRAFT_39686"/>
<protein>
    <submittedName>
        <fullName evidence="1">Uncharacterized protein</fullName>
    </submittedName>
</protein>
<name>A0A1M3TZX3_ASPLC</name>
<accession>A0A1M3TZX3</accession>
<gene>
    <name evidence="1" type="ORF">ASPFODRAFT_39686</name>
</gene>
<evidence type="ECO:0000313" key="1">
    <source>
        <dbReference type="EMBL" id="OJZ92340.1"/>
    </source>
</evidence>
<dbReference type="Proteomes" id="UP000184063">
    <property type="component" value="Unassembled WGS sequence"/>
</dbReference>
<dbReference type="AlphaFoldDB" id="A0A1M3TZX3"/>
<reference evidence="2" key="1">
    <citation type="journal article" date="2017" name="Genome Biol.">
        <title>Comparative genomics reveals high biological diversity and specific adaptations in the industrially and medically important fungal genus Aspergillus.</title>
        <authorList>
            <person name="de Vries R.P."/>
            <person name="Riley R."/>
            <person name="Wiebenga A."/>
            <person name="Aguilar-Osorio G."/>
            <person name="Amillis S."/>
            <person name="Uchima C.A."/>
            <person name="Anderluh G."/>
            <person name="Asadollahi M."/>
            <person name="Askin M."/>
            <person name="Barry K."/>
            <person name="Battaglia E."/>
            <person name="Bayram O."/>
            <person name="Benocci T."/>
            <person name="Braus-Stromeyer S.A."/>
            <person name="Caldana C."/>
            <person name="Canovas D."/>
            <person name="Cerqueira G.C."/>
            <person name="Chen F."/>
            <person name="Chen W."/>
            <person name="Choi C."/>
            <person name="Clum A."/>
            <person name="Dos Santos R.A."/>
            <person name="Damasio A.R."/>
            <person name="Diallinas G."/>
            <person name="Emri T."/>
            <person name="Fekete E."/>
            <person name="Flipphi M."/>
            <person name="Freyberg S."/>
            <person name="Gallo A."/>
            <person name="Gournas C."/>
            <person name="Habgood R."/>
            <person name="Hainaut M."/>
            <person name="Harispe M.L."/>
            <person name="Henrissat B."/>
            <person name="Hilden K.S."/>
            <person name="Hope R."/>
            <person name="Hossain A."/>
            <person name="Karabika E."/>
            <person name="Karaffa L."/>
            <person name="Karanyi Z."/>
            <person name="Krasevec N."/>
            <person name="Kuo A."/>
            <person name="Kusch H."/>
            <person name="LaButti K."/>
            <person name="Lagendijk E.L."/>
            <person name="Lapidus A."/>
            <person name="Levasseur A."/>
            <person name="Lindquist E."/>
            <person name="Lipzen A."/>
            <person name="Logrieco A.F."/>
            <person name="MacCabe A."/>
            <person name="Maekelae M.R."/>
            <person name="Malavazi I."/>
            <person name="Melin P."/>
            <person name="Meyer V."/>
            <person name="Mielnichuk N."/>
            <person name="Miskei M."/>
            <person name="Molnar A.P."/>
            <person name="Mule G."/>
            <person name="Ngan C.Y."/>
            <person name="Orejas M."/>
            <person name="Orosz E."/>
            <person name="Ouedraogo J.P."/>
            <person name="Overkamp K.M."/>
            <person name="Park H.-S."/>
            <person name="Perrone G."/>
            <person name="Piumi F."/>
            <person name="Punt P.J."/>
            <person name="Ram A.F."/>
            <person name="Ramon A."/>
            <person name="Rauscher S."/>
            <person name="Record E."/>
            <person name="Riano-Pachon D.M."/>
            <person name="Robert V."/>
            <person name="Roehrig J."/>
            <person name="Ruller R."/>
            <person name="Salamov A."/>
            <person name="Salih N.S."/>
            <person name="Samson R.A."/>
            <person name="Sandor E."/>
            <person name="Sanguinetti M."/>
            <person name="Schuetze T."/>
            <person name="Sepcic K."/>
            <person name="Shelest E."/>
            <person name="Sherlock G."/>
            <person name="Sophianopoulou V."/>
            <person name="Squina F.M."/>
            <person name="Sun H."/>
            <person name="Susca A."/>
            <person name="Todd R.B."/>
            <person name="Tsang A."/>
            <person name="Unkles S.E."/>
            <person name="van de Wiele N."/>
            <person name="van Rossen-Uffink D."/>
            <person name="Oliveira J.V."/>
            <person name="Vesth T.C."/>
            <person name="Visser J."/>
            <person name="Yu J.-H."/>
            <person name="Zhou M."/>
            <person name="Andersen M.R."/>
            <person name="Archer D.B."/>
            <person name="Baker S.E."/>
            <person name="Benoit I."/>
            <person name="Brakhage A.A."/>
            <person name="Braus G.H."/>
            <person name="Fischer R."/>
            <person name="Frisvad J.C."/>
            <person name="Goldman G.H."/>
            <person name="Houbraken J."/>
            <person name="Oakley B."/>
            <person name="Pocsi I."/>
            <person name="Scazzocchio C."/>
            <person name="Seiboth B."/>
            <person name="vanKuyk P.A."/>
            <person name="Wortman J."/>
            <person name="Dyer P.S."/>
            <person name="Grigoriev I.V."/>
        </authorList>
    </citation>
    <scope>NUCLEOTIDE SEQUENCE [LARGE SCALE GENOMIC DNA]</scope>
    <source>
        <strain evidence="2">CBS 106.47</strain>
    </source>
</reference>
<evidence type="ECO:0000313" key="2">
    <source>
        <dbReference type="Proteomes" id="UP000184063"/>
    </source>
</evidence>
<proteinExistence type="predicted"/>
<organism evidence="1 2">
    <name type="scientific">Aspergillus luchuensis (strain CBS 106.47)</name>
    <dbReference type="NCBI Taxonomy" id="1137211"/>
    <lineage>
        <taxon>Eukaryota</taxon>
        <taxon>Fungi</taxon>
        <taxon>Dikarya</taxon>
        <taxon>Ascomycota</taxon>
        <taxon>Pezizomycotina</taxon>
        <taxon>Eurotiomycetes</taxon>
        <taxon>Eurotiomycetidae</taxon>
        <taxon>Eurotiales</taxon>
        <taxon>Aspergillaceae</taxon>
        <taxon>Aspergillus</taxon>
        <taxon>Aspergillus subgen. Circumdati</taxon>
    </lineage>
</organism>